<feature type="repeat" description="ANK" evidence="3">
    <location>
        <begin position="226"/>
        <end position="258"/>
    </location>
</feature>
<protein>
    <submittedName>
        <fullName evidence="5">Ankyrin repeat protein</fullName>
    </submittedName>
</protein>
<feature type="repeat" description="ANK" evidence="3">
    <location>
        <begin position="198"/>
        <end position="225"/>
    </location>
</feature>
<dbReference type="InterPro" id="IPR036047">
    <property type="entry name" value="F-box-like_dom_sf"/>
</dbReference>
<feature type="repeat" description="ANK" evidence="3">
    <location>
        <begin position="678"/>
        <end position="714"/>
    </location>
</feature>
<keyword evidence="1" id="KW-0677">Repeat</keyword>
<dbReference type="PRINTS" id="PR01415">
    <property type="entry name" value="ANKYRIN"/>
</dbReference>
<dbReference type="EMBL" id="MVGC01000517">
    <property type="protein sequence ID" value="RJE18640.1"/>
    <property type="molecule type" value="Genomic_DNA"/>
</dbReference>
<accession>A0A3A2Z7N8</accession>
<dbReference type="OrthoDB" id="366390at2759"/>
<feature type="repeat" description="ANK" evidence="3">
    <location>
        <begin position="715"/>
        <end position="747"/>
    </location>
</feature>
<feature type="repeat" description="ANK" evidence="3">
    <location>
        <begin position="414"/>
        <end position="443"/>
    </location>
</feature>
<keyword evidence="2 3" id="KW-0040">ANK repeat</keyword>
<reference evidence="6" key="1">
    <citation type="submission" date="2017-02" db="EMBL/GenBank/DDBJ databases">
        <authorList>
            <person name="Tafer H."/>
            <person name="Lopandic K."/>
        </authorList>
    </citation>
    <scope>NUCLEOTIDE SEQUENCE [LARGE SCALE GENOMIC DNA]</scope>
    <source>
        <strain evidence="6">CBS 366.77</strain>
    </source>
</reference>
<evidence type="ECO:0000313" key="6">
    <source>
        <dbReference type="Proteomes" id="UP000266188"/>
    </source>
</evidence>
<dbReference type="SUPFAM" id="SSF48403">
    <property type="entry name" value="Ankyrin repeat"/>
    <property type="match status" value="3"/>
</dbReference>
<dbReference type="Proteomes" id="UP000266188">
    <property type="component" value="Unassembled WGS sequence"/>
</dbReference>
<evidence type="ECO:0000256" key="2">
    <source>
        <dbReference type="ARBA" id="ARBA00023043"/>
    </source>
</evidence>
<evidence type="ECO:0000256" key="1">
    <source>
        <dbReference type="ARBA" id="ARBA00022737"/>
    </source>
</evidence>
<dbReference type="PANTHER" id="PTHR24198">
    <property type="entry name" value="ANKYRIN REPEAT AND PROTEIN KINASE DOMAIN-CONTAINING PROTEIN"/>
    <property type="match status" value="1"/>
</dbReference>
<feature type="repeat" description="ANK" evidence="3">
    <location>
        <begin position="596"/>
        <end position="628"/>
    </location>
</feature>
<dbReference type="SMART" id="SM00256">
    <property type="entry name" value="FBOX"/>
    <property type="match status" value="1"/>
</dbReference>
<feature type="domain" description="F-box" evidence="4">
    <location>
        <begin position="2"/>
        <end position="47"/>
    </location>
</feature>
<comment type="caution">
    <text evidence="5">The sequence shown here is derived from an EMBL/GenBank/DDBJ whole genome shotgun (WGS) entry which is preliminary data.</text>
</comment>
<dbReference type="SUPFAM" id="SSF81383">
    <property type="entry name" value="F-box domain"/>
    <property type="match status" value="1"/>
</dbReference>
<keyword evidence="6" id="KW-1185">Reference proteome</keyword>
<proteinExistence type="predicted"/>
<dbReference type="PROSITE" id="PS50297">
    <property type="entry name" value="ANK_REP_REGION"/>
    <property type="match status" value="8"/>
</dbReference>
<evidence type="ECO:0000256" key="3">
    <source>
        <dbReference type="PROSITE-ProRule" id="PRU00023"/>
    </source>
</evidence>
<feature type="repeat" description="ANK" evidence="3">
    <location>
        <begin position="377"/>
        <end position="409"/>
    </location>
</feature>
<gene>
    <name evidence="5" type="ORF">PHISCL_09021</name>
</gene>
<dbReference type="PROSITE" id="PS50181">
    <property type="entry name" value="FBOX"/>
    <property type="match status" value="1"/>
</dbReference>
<organism evidence="5 6">
    <name type="scientific">Aspergillus sclerotialis</name>
    <dbReference type="NCBI Taxonomy" id="2070753"/>
    <lineage>
        <taxon>Eukaryota</taxon>
        <taxon>Fungi</taxon>
        <taxon>Dikarya</taxon>
        <taxon>Ascomycota</taxon>
        <taxon>Pezizomycotina</taxon>
        <taxon>Eurotiomycetes</taxon>
        <taxon>Eurotiomycetidae</taxon>
        <taxon>Eurotiales</taxon>
        <taxon>Aspergillaceae</taxon>
        <taxon>Aspergillus</taxon>
        <taxon>Aspergillus subgen. Polypaecilum</taxon>
    </lineage>
</organism>
<sequence length="754" mass="84467">MAFPLLALPTELILIIGSFLPSLSLNSLSRTSRFFHCLFDKQVWDTVRKTPGWECEILHHAVESGNLQLVKKLLDEFKIPADTENNLLLKKAVDYWQFDLLEFLLKQLHGKRAKKRAVATFIGDLAAKGQHRLIRKLMRLKLSASCLKDAFESGIAYGRDEVVKQALVEYRPDMNKDLRTAVAPLESSVRPHQIWPLLHCAAAQDNEKLVSMLLEHGADINRVDRSGRTALLIATEYKKLKAAKVLLEKGIDMTVRDHEGYTAVTAACSSKMVRLLFEHGATLDLVDWDRTYLYNPFDFVERLEDFGITPKSIPVDPNMLLQCAILRKSKEYVAYFLEHGADVNSTTKMGDRADFRPRVYNSYHCMAVGPPSCRMYKNWTPLHFAASGFVVSITRLLLEKGAQVNPKQGRGVPTPLHLAASKDDQETVELLLSHGANVKATYCPPQIKTRHRGLQHLKSYTVFHSAAESGNAEIWQTLLDTKVEPPMTEESDIVDMLRIVYASHHRHDNTLVHAILETASKKFSFDATEVLKGVASIMIRDQKLDRDIIQALINRGANVNVGSPITLLHEAIRSGDKAIVFLIVRAGANVNYSIDGRPSPLHYAAGSLNPTITRYLLRHGALVNANDPNGFRPLHWAVSLRDPIRDLRPFQTTAKQAWQTAKLLLKYRADANSKTRAKGQTPLHFIIEHGYRSEGAVLAKLLLDKGADVNAKDSNGQTPLHVADANQDYRYILLLLDRGADPDIYDNAGKKALS</sequence>
<dbReference type="InterPro" id="IPR036770">
    <property type="entry name" value="Ankyrin_rpt-contain_sf"/>
</dbReference>
<dbReference type="STRING" id="2070753.A0A3A2Z7N8"/>
<dbReference type="InterPro" id="IPR002110">
    <property type="entry name" value="Ankyrin_rpt"/>
</dbReference>
<dbReference type="InterPro" id="IPR001810">
    <property type="entry name" value="F-box_dom"/>
</dbReference>
<dbReference type="SMART" id="SM00248">
    <property type="entry name" value="ANK"/>
    <property type="match status" value="14"/>
</dbReference>
<evidence type="ECO:0000313" key="5">
    <source>
        <dbReference type="EMBL" id="RJE18640.1"/>
    </source>
</evidence>
<dbReference type="PROSITE" id="PS50088">
    <property type="entry name" value="ANK_REPEAT"/>
    <property type="match status" value="8"/>
</dbReference>
<name>A0A3A2Z7N8_9EURO</name>
<evidence type="ECO:0000259" key="4">
    <source>
        <dbReference type="PROSITE" id="PS50181"/>
    </source>
</evidence>
<dbReference type="Pfam" id="PF12796">
    <property type="entry name" value="Ank_2"/>
    <property type="match status" value="4"/>
</dbReference>
<feature type="repeat" description="ANK" evidence="3">
    <location>
        <begin position="563"/>
        <end position="595"/>
    </location>
</feature>
<dbReference type="Gene3D" id="1.25.40.20">
    <property type="entry name" value="Ankyrin repeat-containing domain"/>
    <property type="match status" value="4"/>
</dbReference>
<dbReference type="AlphaFoldDB" id="A0A3A2Z7N8"/>
<dbReference type="PANTHER" id="PTHR24198:SF165">
    <property type="entry name" value="ANKYRIN REPEAT-CONTAINING PROTEIN-RELATED"/>
    <property type="match status" value="1"/>
</dbReference>